<evidence type="ECO:0000313" key="7">
    <source>
        <dbReference type="Proteomes" id="UP000324351"/>
    </source>
</evidence>
<gene>
    <name evidence="6" type="ORF">F0U47_18045</name>
</gene>
<sequence length="1650" mass="182320">MRFVSTTTHTDRDQIFDQAAEVARHGKGTSAPPDDQLVPVLAAYYRHVGTDELADRSEVDVYGAYASHHHLAAERQPGTTKVRVYTPTVAEHGWSAGGHSVVEVVTDDMSFLVDSLTMELARQHRDAHLVLHPTLDVERDESGQLLDLHPVAAGSATPRDGAIRESWMHVEIDRLAEDSGEAERLADDVRRVLGDVRASVEDWSAMQERVRAIVAELDESPPPLPEHEVQEGRELLAWLADEHFTFLGYREYELEQVPDSTDDGGKVGGADILRPVPDSGLGILRDGSRAGHKSSSFSRLSGAVKAKAREKTLLVLAKANSRATVHRPAYLDYVGVKVYGDNGEVVGERRFLGLLSSAAYTESVLRVPLLRDKVDAVLELTGLDPRSHDGNALLDTLETYPRDELFHTPVKELAAIAEGAMQARERRAVRLFIRKDTYDRYLSVLIYLPRDRYNTSVRQKFVRILAHVIGEGRIDPDSIEFNVSISQSTTARVHFVVRMPAGETIPDVDTGDLERRLIDASRSWHDDFLHAVSAEYGEEVGAILGRRYVDAFPEAYKEDFPARTAAVDLGRLEAIHGDAGIDQALYSELDAPEGEARLKLFRVGSPLSLSEVLPMLSSMGVEVVDERPYGLIGLERVSHIYDFGLRYGAPLPDQARELFSDALRAIWDGYTEIDGFNALVLRASLTWRQAMLLRAYAKYMRQGNSPFAIDSLEGALSDNVELARMLVELFETRFDPDLSDDDRSQGQADLEARITKALDDVVSLDHDRILRSYLTHIRATLRTNYFQHAGDSRRPKTYLSLKMEPSAIPDLPEPRPKYEIFVYSPRVEGVHLRFGAVARGGLRWSDRRDDFRTEILGLVKAQMVKNTVIVPVGAKGGFYAKQLPDGSDRDAWLAEGVECYKTFIRGLLDVTDNLVGGETVPPERVVRCDGNDSYLVVAADKGTATFSDIANGVSKDYGFWLGDAFASGGSVGYDHKAMGITARGAWVSVRRHFRELGVDCQTQDISVVGIGDMSGDVFGNGMLCSEHIRLVAAFDHRDIFIDPEPDAATSYAERKRLFELPRSSWQDYDKSLISEGGGVFPRSAKSIKLNHQIRSALGILRNVDKMTPAELMKAILLAPVDLLWNGGIGTYVKASSETSADAGDKANDAIRVNGTELRARVVGEGGNLGFTQRGRIEFAHNGGRINTDFIDNSAGVDTSDREVNLKILLDRVVLDGDLTEKQRNKLLASMTDEVADLVLRDNYEQNLALANAAKNAPSLLHVHEQWMRKLESEGRLDRDLEALPAKAEVRRRIEQGGALTQPELSVLMAYTKIVLAEELLSSDLPEDPYCVLDLVSYFPQAVREGFGAQIEQHPLRREIIVTQVVNDLVNGAGMTYWPRLAGETGASAAELTRANFVAREIYGSLPLRDELATYDNKIDAAVQTRMRVDMRTLVERASRWLVTNRRPPLDSQATVDMFAEPVQATMLVLPELLTGRELAGYDSRRSTLVGQGVPEDLAARVASFDVAYALLNVVDIATRDGLSPQDVARVHFALGERLGLSVLQERIVALPRADQWQTMARAALRDDLHAVHAQLTAQVLAVSEADDEVSARGVPDELREEAVRRVVAWESSTGGVVAHAVETLETICADEDTDLARVSVALRVVRGLLA</sequence>
<dbReference type="PIRSF" id="PIRSF036761">
    <property type="entry name" value="GDH_Mll4104"/>
    <property type="match status" value="1"/>
</dbReference>
<dbReference type="Gene3D" id="3.40.50.720">
    <property type="entry name" value="NAD(P)-binding Rossmann-like Domain"/>
    <property type="match status" value="1"/>
</dbReference>
<evidence type="ECO:0000313" key="6">
    <source>
        <dbReference type="EMBL" id="KAA1425686.1"/>
    </source>
</evidence>
<feature type="domain" description="NAD-glutamate dehydrogenase ACT2" evidence="4">
    <location>
        <begin position="430"/>
        <end position="525"/>
    </location>
</feature>
<feature type="domain" description="NAD-glutamate dehydrogenase ACT3" evidence="5">
    <location>
        <begin position="584"/>
        <end position="650"/>
    </location>
</feature>
<dbReference type="PANTHER" id="PTHR43403">
    <property type="entry name" value="NAD-SPECIFIC GLUTAMATE DEHYDROGENASE"/>
    <property type="match status" value="1"/>
</dbReference>
<reference evidence="6 7" key="2">
    <citation type="submission" date="2019-09" db="EMBL/GenBank/DDBJ databases">
        <authorList>
            <person name="Jin C."/>
        </authorList>
    </citation>
    <scope>NUCLEOTIDE SEQUENCE [LARGE SCALE GENOMIC DNA]</scope>
    <source>
        <strain evidence="6 7">BN140041</strain>
    </source>
</reference>
<dbReference type="InterPro" id="IPR036291">
    <property type="entry name" value="NAD(P)-bd_dom_sf"/>
</dbReference>
<dbReference type="InterPro" id="IPR049064">
    <property type="entry name" value="NAD_Glu_DH_ACT3"/>
</dbReference>
<dbReference type="InterPro" id="IPR007780">
    <property type="entry name" value="NAD_Glu_DH_bac"/>
</dbReference>
<dbReference type="Pfam" id="PF05088">
    <property type="entry name" value="Bac_GDH_CD"/>
    <property type="match status" value="1"/>
</dbReference>
<dbReference type="Pfam" id="PF21077">
    <property type="entry name" value="GDH_ACT3"/>
    <property type="match status" value="1"/>
</dbReference>
<dbReference type="Pfam" id="PF21079">
    <property type="entry name" value="GDH_HM2"/>
    <property type="match status" value="1"/>
</dbReference>
<dbReference type="Pfam" id="PF21074">
    <property type="entry name" value="GDH_C"/>
    <property type="match status" value="1"/>
</dbReference>
<dbReference type="InterPro" id="IPR049056">
    <property type="entry name" value="NAD_Glu_DH_HM3"/>
</dbReference>
<dbReference type="InterPro" id="IPR049059">
    <property type="entry name" value="NAD_Glu_DH_HM1"/>
</dbReference>
<keyword evidence="7" id="KW-1185">Reference proteome</keyword>
<evidence type="ECO:0000259" key="5">
    <source>
        <dbReference type="Pfam" id="PF21077"/>
    </source>
</evidence>
<organism evidence="6 7">
    <name type="scientific">Nocardioides antri</name>
    <dbReference type="NCBI Taxonomy" id="2607659"/>
    <lineage>
        <taxon>Bacteria</taxon>
        <taxon>Bacillati</taxon>
        <taxon>Actinomycetota</taxon>
        <taxon>Actinomycetes</taxon>
        <taxon>Propionibacteriales</taxon>
        <taxon>Nocardioidaceae</taxon>
        <taxon>Nocardioides</taxon>
    </lineage>
</organism>
<dbReference type="EMBL" id="VUJW01000011">
    <property type="protein sequence ID" value="KAA1425686.1"/>
    <property type="molecule type" value="Genomic_DNA"/>
</dbReference>
<evidence type="ECO:0000259" key="3">
    <source>
        <dbReference type="Pfam" id="PF21075"/>
    </source>
</evidence>
<feature type="domain" description="NAD-glutamate dehydrogenase catalytic" evidence="1">
    <location>
        <begin position="754"/>
        <end position="1251"/>
    </location>
</feature>
<feature type="domain" description="NAD-glutamate dehydrogenase N-terminal ACT1" evidence="3">
    <location>
        <begin position="41"/>
        <end position="187"/>
    </location>
</feature>
<dbReference type="InterPro" id="IPR028971">
    <property type="entry name" value="NAD-GDH_cat"/>
</dbReference>
<dbReference type="Pfam" id="PF21076">
    <property type="entry name" value="GDH_ACT2"/>
    <property type="match status" value="1"/>
</dbReference>
<dbReference type="InterPro" id="IPR046346">
    <property type="entry name" value="Aminoacid_DH-like_N_sf"/>
</dbReference>
<proteinExistence type="predicted"/>
<dbReference type="Proteomes" id="UP000324351">
    <property type="component" value="Unassembled WGS sequence"/>
</dbReference>
<name>A0A5B1LYR9_9ACTN</name>
<dbReference type="Pfam" id="PF21078">
    <property type="entry name" value="GDH_HM3"/>
    <property type="match status" value="1"/>
</dbReference>
<feature type="domain" description="NAD-specific glutamate dehydrogenase C-terminal" evidence="2">
    <location>
        <begin position="1298"/>
        <end position="1646"/>
    </location>
</feature>
<reference evidence="6 7" key="1">
    <citation type="submission" date="2019-09" db="EMBL/GenBank/DDBJ databases">
        <title>Nocardioides panacisoli sp. nov., isolated from the soil of a ginseng field.</title>
        <authorList>
            <person name="Cho C."/>
        </authorList>
    </citation>
    <scope>NUCLEOTIDE SEQUENCE [LARGE SCALE GENOMIC DNA]</scope>
    <source>
        <strain evidence="6 7">BN140041</strain>
    </source>
</reference>
<dbReference type="SUPFAM" id="SSF51735">
    <property type="entry name" value="NAD(P)-binding Rossmann-fold domains"/>
    <property type="match status" value="1"/>
</dbReference>
<comment type="caution">
    <text evidence="6">The sequence shown here is derived from an EMBL/GenBank/DDBJ whole genome shotgun (WGS) entry which is preliminary data.</text>
</comment>
<dbReference type="InterPro" id="IPR048381">
    <property type="entry name" value="GDH_C"/>
</dbReference>
<dbReference type="SUPFAM" id="SSF53223">
    <property type="entry name" value="Aminoacid dehydrogenase-like, N-terminal domain"/>
    <property type="match status" value="1"/>
</dbReference>
<evidence type="ECO:0000259" key="2">
    <source>
        <dbReference type="Pfam" id="PF21074"/>
    </source>
</evidence>
<dbReference type="InterPro" id="IPR049062">
    <property type="entry name" value="NAD_Glu_DH_ACT2"/>
</dbReference>
<dbReference type="InterPro" id="IPR049058">
    <property type="entry name" value="NAD_Glu_DH_HM2"/>
</dbReference>
<dbReference type="Pfam" id="PF21073">
    <property type="entry name" value="GDH_HM1"/>
    <property type="match status" value="1"/>
</dbReference>
<dbReference type="PANTHER" id="PTHR43403:SF1">
    <property type="entry name" value="NAD-SPECIFIC GLUTAMATE DEHYDROGENASE"/>
    <property type="match status" value="1"/>
</dbReference>
<evidence type="ECO:0000259" key="1">
    <source>
        <dbReference type="Pfam" id="PF05088"/>
    </source>
</evidence>
<dbReference type="Pfam" id="PF21075">
    <property type="entry name" value="GDH_ACT1"/>
    <property type="match status" value="1"/>
</dbReference>
<accession>A0A5B1LYR9</accession>
<dbReference type="GO" id="GO:0004069">
    <property type="term" value="F:L-aspartate:2-oxoglutarate aminotransferase activity"/>
    <property type="evidence" value="ECO:0007669"/>
    <property type="project" value="InterPro"/>
</dbReference>
<dbReference type="InterPro" id="IPR024727">
    <property type="entry name" value="NAD_Glu_DH_N_ACT1"/>
</dbReference>
<dbReference type="GO" id="GO:0004352">
    <property type="term" value="F:glutamate dehydrogenase (NAD+) activity"/>
    <property type="evidence" value="ECO:0007669"/>
    <property type="project" value="InterPro"/>
</dbReference>
<protein>
    <submittedName>
        <fullName evidence="6">NAD-glutamate dehydrogenase</fullName>
    </submittedName>
</protein>
<evidence type="ECO:0000259" key="4">
    <source>
        <dbReference type="Pfam" id="PF21076"/>
    </source>
</evidence>
<dbReference type="GO" id="GO:0006538">
    <property type="term" value="P:L-glutamate catabolic process"/>
    <property type="evidence" value="ECO:0007669"/>
    <property type="project" value="InterPro"/>
</dbReference>